<dbReference type="RefSeq" id="WP_147384205.1">
    <property type="nucleotide sequence ID" value="NZ_QWGR01000006.1"/>
</dbReference>
<dbReference type="EMBL" id="QWGR01000006">
    <property type="protein sequence ID" value="RIJ48003.1"/>
    <property type="molecule type" value="Genomic_DNA"/>
</dbReference>
<organism evidence="2 3">
    <name type="scientific">Maribellus luteus</name>
    <dbReference type="NCBI Taxonomy" id="2305463"/>
    <lineage>
        <taxon>Bacteria</taxon>
        <taxon>Pseudomonadati</taxon>
        <taxon>Bacteroidota</taxon>
        <taxon>Bacteroidia</taxon>
        <taxon>Marinilabiliales</taxon>
        <taxon>Prolixibacteraceae</taxon>
        <taxon>Maribellus</taxon>
    </lineage>
</organism>
<dbReference type="Gene3D" id="2.60.120.430">
    <property type="entry name" value="Galactose-binding lectin"/>
    <property type="match status" value="1"/>
</dbReference>
<keyword evidence="3" id="KW-1185">Reference proteome</keyword>
<proteinExistence type="predicted"/>
<name>A0A399T226_9BACT</name>
<dbReference type="OrthoDB" id="1113221at2"/>
<gene>
    <name evidence="2" type="ORF">D1614_12870</name>
</gene>
<dbReference type="InterPro" id="IPR011055">
    <property type="entry name" value="Dup_hybrid_motif"/>
</dbReference>
<keyword evidence="1" id="KW-0732">Signal</keyword>
<dbReference type="Gene3D" id="2.70.70.10">
    <property type="entry name" value="Glucose Permease (Domain IIA)"/>
    <property type="match status" value="1"/>
</dbReference>
<accession>A0A399T226</accession>
<reference evidence="2 3" key="1">
    <citation type="submission" date="2018-08" db="EMBL/GenBank/DDBJ databases">
        <title>Pallidiluteibacterium maritimus gen. nov., sp. nov., isolated from coastal sediment.</title>
        <authorList>
            <person name="Zhou L.Y."/>
        </authorList>
    </citation>
    <scope>NUCLEOTIDE SEQUENCE [LARGE SCALE GENOMIC DNA]</scope>
    <source>
        <strain evidence="2 3">XSD2</strain>
    </source>
</reference>
<evidence type="ECO:0000313" key="3">
    <source>
        <dbReference type="Proteomes" id="UP000265926"/>
    </source>
</evidence>
<dbReference type="AlphaFoldDB" id="A0A399T226"/>
<evidence type="ECO:0008006" key="4">
    <source>
        <dbReference type="Google" id="ProtNLM"/>
    </source>
</evidence>
<sequence length="454" mass="51360">MKRIFPILLLLGLLGTTFKIAAQTKPDFKWGNCAYFSLNVGDSILYDSTSVRLLSIENQYNLIKMGADTLEVKVSGRSLPHSTAGLQLFVADNRNVKALSGNDSIHGLLKKDVLLCISDRNREMLDKKEFVFPVSFNQGFVWNGDEDTYMFSYVFDDQQKKYETYPGIGIDLKDARGIEKHWLVAIGNSTVIWVDKAKDGRTACVLLASELSPGIYYVYDCLYEKTLEVKKGQKLVRGELIGTAWGNAYWGHAHLAVVYNDTIPAFGDRFVNCVNFFPQLYELYYSFTYSSGKSYSKGKISFGRAASHLGNDKNNAAFEEYLGKGWIFGRWNLSDKVEAVSVREGGNVRLAKKVFSGTPAESINPNDYFDYEINVRNGVYRIRAKVGDLKAESWQKLEYEGVSDKTFSLSAGEQKWTDERTVRVEDRKLTVRVYVDPENKKVAGLSEIVFQMVY</sequence>
<feature type="chain" id="PRO_5017415855" description="Peptidase M23 domain-containing protein" evidence="1">
    <location>
        <begin position="22"/>
        <end position="454"/>
    </location>
</feature>
<comment type="caution">
    <text evidence="2">The sequence shown here is derived from an EMBL/GenBank/DDBJ whole genome shotgun (WGS) entry which is preliminary data.</text>
</comment>
<protein>
    <recommendedName>
        <fullName evidence="4">Peptidase M23 domain-containing protein</fullName>
    </recommendedName>
</protein>
<feature type="signal peptide" evidence="1">
    <location>
        <begin position="1"/>
        <end position="21"/>
    </location>
</feature>
<dbReference type="Proteomes" id="UP000265926">
    <property type="component" value="Unassembled WGS sequence"/>
</dbReference>
<evidence type="ECO:0000256" key="1">
    <source>
        <dbReference type="SAM" id="SignalP"/>
    </source>
</evidence>
<evidence type="ECO:0000313" key="2">
    <source>
        <dbReference type="EMBL" id="RIJ48003.1"/>
    </source>
</evidence>